<evidence type="ECO:0000313" key="10">
    <source>
        <dbReference type="EMBL" id="SDL65198.1"/>
    </source>
</evidence>
<name>A0A1G9LTE5_9PROT</name>
<dbReference type="GO" id="GO:0015628">
    <property type="term" value="P:protein secretion by the type II secretion system"/>
    <property type="evidence" value="ECO:0007669"/>
    <property type="project" value="TreeGrafter"/>
</dbReference>
<organism evidence="10 11">
    <name type="scientific">Maricaulis salignorans</name>
    <dbReference type="NCBI Taxonomy" id="144026"/>
    <lineage>
        <taxon>Bacteria</taxon>
        <taxon>Pseudomonadati</taxon>
        <taxon>Pseudomonadota</taxon>
        <taxon>Alphaproteobacteria</taxon>
        <taxon>Maricaulales</taxon>
        <taxon>Maricaulaceae</taxon>
        <taxon>Maricaulis</taxon>
    </lineage>
</organism>
<dbReference type="InterPro" id="IPR018076">
    <property type="entry name" value="T2SS_GspF_dom"/>
</dbReference>
<dbReference type="OrthoDB" id="9805682at2"/>
<dbReference type="STRING" id="144026.SAMN04488568_101203"/>
<dbReference type="InterPro" id="IPR042094">
    <property type="entry name" value="T2SS_GspF_sf"/>
</dbReference>
<dbReference type="RefSeq" id="WP_091765396.1">
    <property type="nucleotide sequence ID" value="NZ_FNHG01000001.1"/>
</dbReference>
<protein>
    <submittedName>
        <fullName evidence="10">Type II secretion system protein F (GspF)</fullName>
    </submittedName>
</protein>
<reference evidence="10 11" key="1">
    <citation type="submission" date="2016-10" db="EMBL/GenBank/DDBJ databases">
        <authorList>
            <person name="de Groot N.N."/>
        </authorList>
    </citation>
    <scope>NUCLEOTIDE SEQUENCE [LARGE SCALE GENOMIC DNA]</scope>
    <source>
        <strain evidence="10 11">DSM 16077</strain>
    </source>
</reference>
<dbReference type="PRINTS" id="PR00812">
    <property type="entry name" value="BCTERIALGSPF"/>
</dbReference>
<dbReference type="InterPro" id="IPR003004">
    <property type="entry name" value="GspF/PilC"/>
</dbReference>
<proteinExistence type="inferred from homology"/>
<evidence type="ECO:0000256" key="4">
    <source>
        <dbReference type="ARBA" id="ARBA00022519"/>
    </source>
</evidence>
<keyword evidence="11" id="KW-1185">Reference proteome</keyword>
<accession>A0A1G9LTE5</accession>
<dbReference type="GO" id="GO:0005886">
    <property type="term" value="C:plasma membrane"/>
    <property type="evidence" value="ECO:0007669"/>
    <property type="project" value="UniProtKB-SubCell"/>
</dbReference>
<dbReference type="AlphaFoldDB" id="A0A1G9LTE5"/>
<dbReference type="FunFam" id="1.20.81.30:FF:000001">
    <property type="entry name" value="Type II secretion system protein F"/>
    <property type="match status" value="2"/>
</dbReference>
<gene>
    <name evidence="10" type="ORF">SAMN04488568_101203</name>
</gene>
<keyword evidence="4" id="KW-0997">Cell inner membrane</keyword>
<comment type="similarity">
    <text evidence="2">Belongs to the GSP F family.</text>
</comment>
<comment type="subcellular location">
    <subcellularLocation>
        <location evidence="1">Cell inner membrane</location>
        <topology evidence="1">Multi-pass membrane protein</topology>
    </subcellularLocation>
</comment>
<dbReference type="Gene3D" id="1.20.81.30">
    <property type="entry name" value="Type II secretion system (T2SS), domain F"/>
    <property type="match status" value="2"/>
</dbReference>
<feature type="transmembrane region" description="Helical" evidence="8">
    <location>
        <begin position="178"/>
        <end position="200"/>
    </location>
</feature>
<evidence type="ECO:0000256" key="2">
    <source>
        <dbReference type="ARBA" id="ARBA00005745"/>
    </source>
</evidence>
<dbReference type="PANTHER" id="PTHR30012">
    <property type="entry name" value="GENERAL SECRETION PATHWAY PROTEIN"/>
    <property type="match status" value="1"/>
</dbReference>
<evidence type="ECO:0000256" key="1">
    <source>
        <dbReference type="ARBA" id="ARBA00004429"/>
    </source>
</evidence>
<evidence type="ECO:0000256" key="5">
    <source>
        <dbReference type="ARBA" id="ARBA00022692"/>
    </source>
</evidence>
<dbReference type="EMBL" id="FNHG01000001">
    <property type="protein sequence ID" value="SDL65198.1"/>
    <property type="molecule type" value="Genomic_DNA"/>
</dbReference>
<sequence length="413" mass="43979">MPAFEYSALDGRGHKKTGLITADSELAARRELRLQHLAPLALRQADSRRGVQAPGTAVGQLIEYVSRRDLGTRDLMLITRQLAALIEAGMPVEESLDLVGRQLEKHAMRRIIMAVRARVTEGSRLADAMAAAPGSFPPVYRALIAAGEASGSLGMVLSRLSDHLETEDAVRNKVVGALVHPAVLAVVAIGVITMLMLFVVPRLAEQFTGMGVSLPTLTRSMIAISSFLATSWPWIAAGLAGSAIAFILAYRQPGYRRIHDAVVVRVPLIGAFLRQVEAAAFARTMSILITSGTVLPDALRAAGRAGANHAFREMIAVVVSDVESGRGLSDALTRGGWIPSLVIYMVAAGERSGRLDEMFGRAADQLGRDIDSSIAVSLSLLEPGIILVLGLIVVLIVLSILLPILQLNTLVLG</sequence>
<evidence type="ECO:0000259" key="9">
    <source>
        <dbReference type="Pfam" id="PF00482"/>
    </source>
</evidence>
<evidence type="ECO:0000256" key="8">
    <source>
        <dbReference type="SAM" id="Phobius"/>
    </source>
</evidence>
<dbReference type="Proteomes" id="UP000199759">
    <property type="component" value="Unassembled WGS sequence"/>
</dbReference>
<keyword evidence="6 8" id="KW-1133">Transmembrane helix</keyword>
<keyword evidence="5 8" id="KW-0812">Transmembrane</keyword>
<evidence type="ECO:0000256" key="6">
    <source>
        <dbReference type="ARBA" id="ARBA00022989"/>
    </source>
</evidence>
<evidence type="ECO:0000256" key="7">
    <source>
        <dbReference type="ARBA" id="ARBA00023136"/>
    </source>
</evidence>
<keyword evidence="7 8" id="KW-0472">Membrane</keyword>
<feature type="transmembrane region" description="Helical" evidence="8">
    <location>
        <begin position="385"/>
        <end position="405"/>
    </location>
</feature>
<feature type="domain" description="Type II secretion system protein GspF" evidence="9">
    <location>
        <begin position="281"/>
        <end position="403"/>
    </location>
</feature>
<feature type="transmembrane region" description="Helical" evidence="8">
    <location>
        <begin position="220"/>
        <end position="250"/>
    </location>
</feature>
<evidence type="ECO:0000256" key="3">
    <source>
        <dbReference type="ARBA" id="ARBA00022475"/>
    </source>
</evidence>
<dbReference type="PANTHER" id="PTHR30012:SF0">
    <property type="entry name" value="TYPE II SECRETION SYSTEM PROTEIN F-RELATED"/>
    <property type="match status" value="1"/>
</dbReference>
<feature type="domain" description="Type II secretion system protein GspF" evidence="9">
    <location>
        <begin position="79"/>
        <end position="201"/>
    </location>
</feature>
<keyword evidence="3" id="KW-1003">Cell membrane</keyword>
<evidence type="ECO:0000313" key="11">
    <source>
        <dbReference type="Proteomes" id="UP000199759"/>
    </source>
</evidence>
<dbReference type="Pfam" id="PF00482">
    <property type="entry name" value="T2SSF"/>
    <property type="match status" value="2"/>
</dbReference>